<protein>
    <submittedName>
        <fullName evidence="1">Uncharacterized protein</fullName>
    </submittedName>
</protein>
<dbReference type="EnsemblMetazoa" id="GPPI014350-RA">
    <property type="protein sequence ID" value="GPPI014350-PA"/>
    <property type="gene ID" value="GPPI014350"/>
</dbReference>
<dbReference type="AlphaFoldDB" id="A0A1B0BX69"/>
<organism evidence="1 2">
    <name type="scientific">Glossina palpalis gambiensis</name>
    <dbReference type="NCBI Taxonomy" id="67801"/>
    <lineage>
        <taxon>Eukaryota</taxon>
        <taxon>Metazoa</taxon>
        <taxon>Ecdysozoa</taxon>
        <taxon>Arthropoda</taxon>
        <taxon>Hexapoda</taxon>
        <taxon>Insecta</taxon>
        <taxon>Pterygota</taxon>
        <taxon>Neoptera</taxon>
        <taxon>Endopterygota</taxon>
        <taxon>Diptera</taxon>
        <taxon>Brachycera</taxon>
        <taxon>Muscomorpha</taxon>
        <taxon>Hippoboscoidea</taxon>
        <taxon>Glossinidae</taxon>
        <taxon>Glossina</taxon>
    </lineage>
</organism>
<dbReference type="EMBL" id="JXJN01022088">
    <property type="status" value="NOT_ANNOTATED_CDS"/>
    <property type="molecule type" value="Genomic_DNA"/>
</dbReference>
<dbReference type="VEuPathDB" id="VectorBase:GPPI043235"/>
<dbReference type="VEuPathDB" id="VectorBase:GPPI014350"/>
<evidence type="ECO:0000313" key="2">
    <source>
        <dbReference type="Proteomes" id="UP000092460"/>
    </source>
</evidence>
<keyword evidence="2" id="KW-1185">Reference proteome</keyword>
<reference evidence="2" key="1">
    <citation type="submission" date="2015-01" db="EMBL/GenBank/DDBJ databases">
        <authorList>
            <person name="Aksoy S."/>
            <person name="Warren W."/>
            <person name="Wilson R.K."/>
        </authorList>
    </citation>
    <scope>NUCLEOTIDE SEQUENCE [LARGE SCALE GENOMIC DNA]</scope>
    <source>
        <strain evidence="2">IAEA</strain>
    </source>
</reference>
<sequence length="98" mass="10928">MQSGMKIIRSQSGIDDINLLVGFSTFHLILFRIKVLFTVGSAPKSESGFGMDARVQRAYVLKSSYCSVRDQNLIREPQISRALFPDALIDSELCTSIK</sequence>
<accession>A0A1B0BX69</accession>
<proteinExistence type="predicted"/>
<name>A0A1B0BX69_9MUSC</name>
<dbReference type="Proteomes" id="UP000092460">
    <property type="component" value="Unassembled WGS sequence"/>
</dbReference>
<dbReference type="EnsemblMetazoa" id="GPPI043235-RA">
    <property type="protein sequence ID" value="GPPI043235-PA"/>
    <property type="gene ID" value="GPPI043235"/>
</dbReference>
<evidence type="ECO:0000313" key="1">
    <source>
        <dbReference type="EnsemblMetazoa" id="GPPI014350-PA"/>
    </source>
</evidence>
<dbReference type="EMBL" id="JXJN01006501">
    <property type="status" value="NOT_ANNOTATED_CDS"/>
    <property type="molecule type" value="Genomic_DNA"/>
</dbReference>
<reference evidence="1" key="2">
    <citation type="submission" date="2020-05" db="UniProtKB">
        <authorList>
            <consortium name="EnsemblMetazoa"/>
        </authorList>
    </citation>
    <scope>IDENTIFICATION</scope>
    <source>
        <strain evidence="1">IAEA</strain>
    </source>
</reference>